<dbReference type="Proteomes" id="UP000606008">
    <property type="component" value="Unassembled WGS sequence"/>
</dbReference>
<keyword evidence="2" id="KW-1185">Reference proteome</keyword>
<reference evidence="2" key="2">
    <citation type="submission" date="2023-07" db="EMBL/GenBank/DDBJ databases">
        <authorList>
            <person name="Jung D.-H."/>
        </authorList>
    </citation>
    <scope>NUCLEOTIDE SEQUENCE [LARGE SCALE GENOMIC DNA]</scope>
    <source>
        <strain evidence="2">JA-25</strain>
    </source>
</reference>
<evidence type="ECO:0000313" key="1">
    <source>
        <dbReference type="EMBL" id="NID13443.1"/>
    </source>
</evidence>
<name>A0ABX0QSC6_9BACT</name>
<reference evidence="2" key="1">
    <citation type="submission" date="2019-09" db="EMBL/GenBank/DDBJ databases">
        <authorList>
            <person name="Jung D.-H."/>
        </authorList>
    </citation>
    <scope>NUCLEOTIDE SEQUENCE [LARGE SCALE GENOMIC DNA]</scope>
    <source>
        <strain evidence="2">JA-25</strain>
    </source>
</reference>
<sequence>MKKLILIGLLLSFSACKKEESVVLFAQQATGQIQAAIQKVSIVRTRVYTNNLEVDFSTDPVSFEGDFIIVGQSRYNLNRLIRYAVFNSQGQTLFLYF</sequence>
<protein>
    <submittedName>
        <fullName evidence="1">Uncharacterized protein</fullName>
    </submittedName>
</protein>
<proteinExistence type="predicted"/>
<dbReference type="RefSeq" id="WP_166693968.1">
    <property type="nucleotide sequence ID" value="NZ_WAEL01000012.1"/>
</dbReference>
<dbReference type="PROSITE" id="PS51257">
    <property type="entry name" value="PROKAR_LIPOPROTEIN"/>
    <property type="match status" value="1"/>
</dbReference>
<accession>A0ABX0QSC6</accession>
<evidence type="ECO:0000313" key="2">
    <source>
        <dbReference type="Proteomes" id="UP000606008"/>
    </source>
</evidence>
<gene>
    <name evidence="1" type="ORF">F7231_24955</name>
</gene>
<dbReference type="EMBL" id="WAEL01000012">
    <property type="protein sequence ID" value="NID13443.1"/>
    <property type="molecule type" value="Genomic_DNA"/>
</dbReference>
<comment type="caution">
    <text evidence="1">The sequence shown here is derived from an EMBL/GenBank/DDBJ whole genome shotgun (WGS) entry which is preliminary data.</text>
</comment>
<organism evidence="1 2">
    <name type="scientific">Fibrivirga algicola</name>
    <dbReference type="NCBI Taxonomy" id="2950420"/>
    <lineage>
        <taxon>Bacteria</taxon>
        <taxon>Pseudomonadati</taxon>
        <taxon>Bacteroidota</taxon>
        <taxon>Cytophagia</taxon>
        <taxon>Cytophagales</taxon>
        <taxon>Spirosomataceae</taxon>
        <taxon>Fibrivirga</taxon>
    </lineage>
</organism>